<gene>
    <name evidence="14" type="ORF">HPB52_017234</name>
</gene>
<comment type="subcellular location">
    <subcellularLocation>
        <location evidence="1">Membrane</location>
        <topology evidence="1">Multi-pass membrane protein</topology>
    </subcellularLocation>
</comment>
<keyword evidence="11 12" id="KW-0407">Ion channel</keyword>
<keyword evidence="6 13" id="KW-1133">Transmembrane helix</keyword>
<dbReference type="Pfam" id="PF00858">
    <property type="entry name" value="ASC"/>
    <property type="match status" value="1"/>
</dbReference>
<evidence type="ECO:0000256" key="13">
    <source>
        <dbReference type="SAM" id="Phobius"/>
    </source>
</evidence>
<organism evidence="14 15">
    <name type="scientific">Rhipicephalus sanguineus</name>
    <name type="common">Brown dog tick</name>
    <name type="synonym">Ixodes sanguineus</name>
    <dbReference type="NCBI Taxonomy" id="34632"/>
    <lineage>
        <taxon>Eukaryota</taxon>
        <taxon>Metazoa</taxon>
        <taxon>Ecdysozoa</taxon>
        <taxon>Arthropoda</taxon>
        <taxon>Chelicerata</taxon>
        <taxon>Arachnida</taxon>
        <taxon>Acari</taxon>
        <taxon>Parasitiformes</taxon>
        <taxon>Ixodida</taxon>
        <taxon>Ixodoidea</taxon>
        <taxon>Ixodidae</taxon>
        <taxon>Rhipicephalinae</taxon>
        <taxon>Rhipicephalus</taxon>
        <taxon>Rhipicephalus</taxon>
    </lineage>
</organism>
<evidence type="ECO:0000256" key="6">
    <source>
        <dbReference type="ARBA" id="ARBA00022989"/>
    </source>
</evidence>
<proteinExistence type="inferred from homology"/>
<name>A0A9D4SSK8_RHISA</name>
<protein>
    <submittedName>
        <fullName evidence="14">Uncharacterized protein</fullName>
    </submittedName>
</protein>
<dbReference type="InterPro" id="IPR001873">
    <property type="entry name" value="ENaC"/>
</dbReference>
<feature type="transmembrane region" description="Helical" evidence="13">
    <location>
        <begin position="46"/>
        <end position="69"/>
    </location>
</feature>
<evidence type="ECO:0000256" key="1">
    <source>
        <dbReference type="ARBA" id="ARBA00004141"/>
    </source>
</evidence>
<dbReference type="Proteomes" id="UP000821837">
    <property type="component" value="Unassembled WGS sequence"/>
</dbReference>
<keyword evidence="4 12" id="KW-0894">Sodium channel</keyword>
<dbReference type="EMBL" id="JABSTV010001253">
    <property type="protein sequence ID" value="KAH7944212.1"/>
    <property type="molecule type" value="Genomic_DNA"/>
</dbReference>
<accession>A0A9D4SSK8</accession>
<dbReference type="AlphaFoldDB" id="A0A9D4SSK8"/>
<evidence type="ECO:0000256" key="2">
    <source>
        <dbReference type="ARBA" id="ARBA00007193"/>
    </source>
</evidence>
<comment type="similarity">
    <text evidence="2 12">Belongs to the amiloride-sensitive sodium channel (TC 1.A.6) family.</text>
</comment>
<reference evidence="14" key="1">
    <citation type="journal article" date="2020" name="Cell">
        <title>Large-Scale Comparative Analyses of Tick Genomes Elucidate Their Genetic Diversity and Vector Capacities.</title>
        <authorList>
            <consortium name="Tick Genome and Microbiome Consortium (TIGMIC)"/>
            <person name="Jia N."/>
            <person name="Wang J."/>
            <person name="Shi W."/>
            <person name="Du L."/>
            <person name="Sun Y."/>
            <person name="Zhan W."/>
            <person name="Jiang J.F."/>
            <person name="Wang Q."/>
            <person name="Zhang B."/>
            <person name="Ji P."/>
            <person name="Bell-Sakyi L."/>
            <person name="Cui X.M."/>
            <person name="Yuan T.T."/>
            <person name="Jiang B.G."/>
            <person name="Yang W.F."/>
            <person name="Lam T.T."/>
            <person name="Chang Q.C."/>
            <person name="Ding S.J."/>
            <person name="Wang X.J."/>
            <person name="Zhu J.G."/>
            <person name="Ruan X.D."/>
            <person name="Zhao L."/>
            <person name="Wei J.T."/>
            <person name="Ye R.Z."/>
            <person name="Que T.C."/>
            <person name="Du C.H."/>
            <person name="Zhou Y.H."/>
            <person name="Cheng J.X."/>
            <person name="Dai P.F."/>
            <person name="Guo W.B."/>
            <person name="Han X.H."/>
            <person name="Huang E.J."/>
            <person name="Li L.F."/>
            <person name="Wei W."/>
            <person name="Gao Y.C."/>
            <person name="Liu J.Z."/>
            <person name="Shao H.Z."/>
            <person name="Wang X."/>
            <person name="Wang C.C."/>
            <person name="Yang T.C."/>
            <person name="Huo Q.B."/>
            <person name="Li W."/>
            <person name="Chen H.Y."/>
            <person name="Chen S.E."/>
            <person name="Zhou L.G."/>
            <person name="Ni X.B."/>
            <person name="Tian J.H."/>
            <person name="Sheng Y."/>
            <person name="Liu T."/>
            <person name="Pan Y.S."/>
            <person name="Xia L.Y."/>
            <person name="Li J."/>
            <person name="Zhao F."/>
            <person name="Cao W.C."/>
        </authorList>
    </citation>
    <scope>NUCLEOTIDE SEQUENCE</scope>
    <source>
        <strain evidence="14">Rsan-2018</strain>
    </source>
</reference>
<keyword evidence="8 12" id="KW-0406">Ion transport</keyword>
<evidence type="ECO:0000256" key="11">
    <source>
        <dbReference type="ARBA" id="ARBA00023303"/>
    </source>
</evidence>
<evidence type="ECO:0000256" key="8">
    <source>
        <dbReference type="ARBA" id="ARBA00023065"/>
    </source>
</evidence>
<evidence type="ECO:0000313" key="14">
    <source>
        <dbReference type="EMBL" id="KAH7944212.1"/>
    </source>
</evidence>
<sequence length="145" mass="16243">MDSIKPMMNKAYSQQRGLKVMRGLSPISKRTSFGSKVKAKLTDPLFLIRLLITVACVAGFTYQATDFFIMYFKFPTTTNIRVESMKDLVFPALTVCLSNWRASAIIGAIREHRNLSSLSFDTGDVIKSCNMKPTSGCDPFDCHNE</sequence>
<dbReference type="GO" id="GO:0016020">
    <property type="term" value="C:membrane"/>
    <property type="evidence" value="ECO:0007669"/>
    <property type="project" value="UniProtKB-SubCell"/>
</dbReference>
<keyword evidence="5 12" id="KW-0812">Transmembrane</keyword>
<evidence type="ECO:0000256" key="5">
    <source>
        <dbReference type="ARBA" id="ARBA00022692"/>
    </source>
</evidence>
<evidence type="ECO:0000256" key="4">
    <source>
        <dbReference type="ARBA" id="ARBA00022461"/>
    </source>
</evidence>
<keyword evidence="15" id="KW-1185">Reference proteome</keyword>
<evidence type="ECO:0000256" key="3">
    <source>
        <dbReference type="ARBA" id="ARBA00022448"/>
    </source>
</evidence>
<keyword evidence="3 12" id="KW-0813">Transport</keyword>
<evidence type="ECO:0000313" key="15">
    <source>
        <dbReference type="Proteomes" id="UP000821837"/>
    </source>
</evidence>
<reference evidence="14" key="2">
    <citation type="submission" date="2021-09" db="EMBL/GenBank/DDBJ databases">
        <authorList>
            <person name="Jia N."/>
            <person name="Wang J."/>
            <person name="Shi W."/>
            <person name="Du L."/>
            <person name="Sun Y."/>
            <person name="Zhan W."/>
            <person name="Jiang J."/>
            <person name="Wang Q."/>
            <person name="Zhang B."/>
            <person name="Ji P."/>
            <person name="Sakyi L.B."/>
            <person name="Cui X."/>
            <person name="Yuan T."/>
            <person name="Jiang B."/>
            <person name="Yang W."/>
            <person name="Lam T.T.-Y."/>
            <person name="Chang Q."/>
            <person name="Ding S."/>
            <person name="Wang X."/>
            <person name="Zhu J."/>
            <person name="Ruan X."/>
            <person name="Zhao L."/>
            <person name="Wei J."/>
            <person name="Que T."/>
            <person name="Du C."/>
            <person name="Cheng J."/>
            <person name="Dai P."/>
            <person name="Han X."/>
            <person name="Huang E."/>
            <person name="Gao Y."/>
            <person name="Liu J."/>
            <person name="Shao H."/>
            <person name="Ye R."/>
            <person name="Li L."/>
            <person name="Wei W."/>
            <person name="Wang X."/>
            <person name="Wang C."/>
            <person name="Huo Q."/>
            <person name="Li W."/>
            <person name="Guo W."/>
            <person name="Chen H."/>
            <person name="Chen S."/>
            <person name="Zhou L."/>
            <person name="Zhou L."/>
            <person name="Ni X."/>
            <person name="Tian J."/>
            <person name="Zhou Y."/>
            <person name="Sheng Y."/>
            <person name="Liu T."/>
            <person name="Pan Y."/>
            <person name="Xia L."/>
            <person name="Li J."/>
            <person name="Zhao F."/>
            <person name="Cao W."/>
        </authorList>
    </citation>
    <scope>NUCLEOTIDE SEQUENCE</scope>
    <source>
        <strain evidence="14">Rsan-2018</strain>
        <tissue evidence="14">Larvae</tissue>
    </source>
</reference>
<keyword evidence="10 12" id="KW-0739">Sodium transport</keyword>
<dbReference type="GO" id="GO:0005272">
    <property type="term" value="F:sodium channel activity"/>
    <property type="evidence" value="ECO:0007669"/>
    <property type="project" value="UniProtKB-KW"/>
</dbReference>
<keyword evidence="7" id="KW-0915">Sodium</keyword>
<evidence type="ECO:0000256" key="10">
    <source>
        <dbReference type="ARBA" id="ARBA00023201"/>
    </source>
</evidence>
<keyword evidence="9 13" id="KW-0472">Membrane</keyword>
<dbReference type="VEuPathDB" id="VectorBase:RSAN_043551"/>
<evidence type="ECO:0000256" key="9">
    <source>
        <dbReference type="ARBA" id="ARBA00023136"/>
    </source>
</evidence>
<comment type="caution">
    <text evidence="14">The sequence shown here is derived from an EMBL/GenBank/DDBJ whole genome shotgun (WGS) entry which is preliminary data.</text>
</comment>
<evidence type="ECO:0000256" key="7">
    <source>
        <dbReference type="ARBA" id="ARBA00023053"/>
    </source>
</evidence>
<evidence type="ECO:0000256" key="12">
    <source>
        <dbReference type="RuleBase" id="RU000679"/>
    </source>
</evidence>